<reference evidence="1 2" key="1">
    <citation type="submission" date="2015-06" db="EMBL/GenBank/DDBJ databases">
        <title>Genome sequence of Pseudoalteromonas peptidolytica.</title>
        <authorList>
            <person name="Xie B.-B."/>
            <person name="Rong J.-C."/>
            <person name="Qin Q.-L."/>
            <person name="Zhang Y.-Z."/>
        </authorList>
    </citation>
    <scope>NUCLEOTIDE SEQUENCE [LARGE SCALE GENOMIC DNA]</scope>
    <source>
        <strain evidence="1 2">F12-50-A1</strain>
    </source>
</reference>
<sequence length="896" mass="103307">MFTEAVRLQFQKLDSYDDPCLVFITTNHTAQWCHNTLHNILQAEGISHSDILAVSENTHFFLCYCDPTTIQVFVDEVVAVAVSADITTFLSVFRHNCLSNPKETFRWCIQQLQGLIENSSDNVGAALNDFRDKANWPGIADYQQPEQQTSSVDNAEKKTRDGFFASVAKFLGFGCQDERQLGFEITPTLSIVKIFIESLPSGSALWAYVKTGKGKEQLVRSHALLDLDHVLLLPHACRYAPEFYNYIMSTLRHSTIVEQNEIQQYFYRAISELTEELLESESKKEAKQACFLRILDIFYHLFDQQSWSDDFYELLVEDQDTACLSAEAYQARFIQEIEISTDGVSEKLKQQILELLDKLEDYHFASYRQWCEITKLFKSNRQAVNPENWLGTEPSSRLLLACILLYQDKLSAINDESTQALRQLINDSLTKQVLKKIEEDIAHDCKLPESFVAWLTSEKQGIDTECIDRLAKNLAPDTGLDAHKTEHTAQPHTQLFSSISDFQAVLASCYWLELSEPNIITRKVIAMALKIAPQASLSCFIGLQLKRLGSFGEPEQKKQILANLQQVNVDTYDLLTFEVRLAQGYDIQWYEKLVKQYVKMKKSDRERWDKALAKVTPATKDYFYLDVYRLAPKVTTPLIYQRENMIEALISSTLYFDDDFIATYFNQKELLFSDHIEFLPEKFELPVSLHQQVLTIKNDVNFVIFLYDVESLILVAKTDGVTFCSGSNSISWASHYIILDNQVDLDKLTVLAEQFESYQARAKTLQKAVTDYLSGVIIFSEFQRYFGHYSDTKKYDLHIENYSKYSTRILPQILVEPDEQVQLRLIKLLCSHKTRGNRVLKKVAEQLFFDHYLTNGSADFEMRHDPELNVDELTDDWIETWQAFYTTLAEKVSSLR</sequence>
<dbReference type="AlphaFoldDB" id="A0A8I0T5Y2"/>
<proteinExistence type="predicted"/>
<name>A0A8I0T5Y2_9GAMM</name>
<evidence type="ECO:0000313" key="1">
    <source>
        <dbReference type="EMBL" id="MBE0348510.1"/>
    </source>
</evidence>
<comment type="caution">
    <text evidence="1">The sequence shown here is derived from an EMBL/GenBank/DDBJ whole genome shotgun (WGS) entry which is preliminary data.</text>
</comment>
<dbReference type="Proteomes" id="UP000660708">
    <property type="component" value="Unassembled WGS sequence"/>
</dbReference>
<keyword evidence="2" id="KW-1185">Reference proteome</keyword>
<organism evidence="1 2">
    <name type="scientific">Pseudoalteromonas peptidolytica F12-50-A1</name>
    <dbReference type="NCBI Taxonomy" id="1315280"/>
    <lineage>
        <taxon>Bacteria</taxon>
        <taxon>Pseudomonadati</taxon>
        <taxon>Pseudomonadota</taxon>
        <taxon>Gammaproteobacteria</taxon>
        <taxon>Alteromonadales</taxon>
        <taxon>Pseudoalteromonadaceae</taxon>
        <taxon>Pseudoalteromonas</taxon>
    </lineage>
</organism>
<gene>
    <name evidence="1" type="ORF">PPEP_b0269</name>
</gene>
<dbReference type="EMBL" id="AQHF01000034">
    <property type="protein sequence ID" value="MBE0348510.1"/>
    <property type="molecule type" value="Genomic_DNA"/>
</dbReference>
<evidence type="ECO:0000313" key="2">
    <source>
        <dbReference type="Proteomes" id="UP000660708"/>
    </source>
</evidence>
<protein>
    <submittedName>
        <fullName evidence="1">Uncharacterized protein</fullName>
    </submittedName>
</protein>
<accession>A0A8I0T5Y2</accession>